<accession>A0A4U8UNC6</accession>
<keyword evidence="13" id="KW-0732">Signal</keyword>
<feature type="domain" description="DNA polymerase Y-family little finger" evidence="14">
    <location>
        <begin position="41"/>
        <end position="161"/>
    </location>
</feature>
<evidence type="ECO:0000256" key="4">
    <source>
        <dbReference type="ARBA" id="ARBA00022634"/>
    </source>
</evidence>
<organism evidence="15 16">
    <name type="scientific">Steinernema carpocapsae</name>
    <name type="common">Entomopathogenic nematode</name>
    <dbReference type="NCBI Taxonomy" id="34508"/>
    <lineage>
        <taxon>Eukaryota</taxon>
        <taxon>Metazoa</taxon>
        <taxon>Ecdysozoa</taxon>
        <taxon>Nematoda</taxon>
        <taxon>Chromadorea</taxon>
        <taxon>Rhabditida</taxon>
        <taxon>Tylenchina</taxon>
        <taxon>Panagrolaimomorpha</taxon>
        <taxon>Strongyloidoidea</taxon>
        <taxon>Steinernematidae</taxon>
        <taxon>Steinernema</taxon>
    </lineage>
</organism>
<evidence type="ECO:0000313" key="16">
    <source>
        <dbReference type="Proteomes" id="UP000298663"/>
    </source>
</evidence>
<dbReference type="InterPro" id="IPR017961">
    <property type="entry name" value="DNA_pol_Y-fam_little_finger"/>
</dbReference>
<keyword evidence="8" id="KW-0227">DNA damage</keyword>
<dbReference type="PANTHER" id="PTHR45990:SF1">
    <property type="entry name" value="DNA REPAIR PROTEIN REV1"/>
    <property type="match status" value="1"/>
</dbReference>
<evidence type="ECO:0000313" key="15">
    <source>
        <dbReference type="EMBL" id="TMS33765.1"/>
    </source>
</evidence>
<dbReference type="EMBL" id="AZBU02000001">
    <property type="protein sequence ID" value="TMS33765.1"/>
    <property type="molecule type" value="Genomic_DNA"/>
</dbReference>
<evidence type="ECO:0000256" key="10">
    <source>
        <dbReference type="ARBA" id="ARBA00023125"/>
    </source>
</evidence>
<sequence>MMGMGFLWKILLKGTLIPIKNSLYDQSRGIDYTQLINNRLRQSVSCDINYGIRLTTVEEFSSFIRTLADELQSKLTAAQMDALAITLKLMIRSPDAPIEPAKFMGHGRCDTYSKSTQLGGPFCEPTVIHREVMKLYETQKFPIEDIRGIGVQLTKLCPKTAAGIAAQKKKDFFLPRKRPQSDFDSEASNPYTVKWAPKKKPDFLPTRPKEDIPVGLEKCMMTPVFRQIVRSSMDSEADQETTRALVEYFYYRVQFSIWRSSVTTSNFWRI</sequence>
<evidence type="ECO:0000259" key="14">
    <source>
        <dbReference type="Pfam" id="PF11799"/>
    </source>
</evidence>
<dbReference type="Pfam" id="PF11799">
    <property type="entry name" value="IMS_C"/>
    <property type="match status" value="1"/>
</dbReference>
<dbReference type="GO" id="GO:0005634">
    <property type="term" value="C:nucleus"/>
    <property type="evidence" value="ECO:0007669"/>
    <property type="project" value="UniProtKB-SubCell"/>
</dbReference>
<reference evidence="15 16" key="2">
    <citation type="journal article" date="2019" name="G3 (Bethesda)">
        <title>Hybrid Assembly of the Genome of the Entomopathogenic Nematode Steinernema carpocapsae Identifies the X-Chromosome.</title>
        <authorList>
            <person name="Serra L."/>
            <person name="Macchietto M."/>
            <person name="Macias-Munoz A."/>
            <person name="McGill C.J."/>
            <person name="Rodriguez I.M."/>
            <person name="Rodriguez B."/>
            <person name="Murad R."/>
            <person name="Mortazavi A."/>
        </authorList>
    </citation>
    <scope>NUCLEOTIDE SEQUENCE [LARGE SCALE GENOMIC DNA]</scope>
    <source>
        <strain evidence="15 16">ALL</strain>
    </source>
</reference>
<evidence type="ECO:0000256" key="1">
    <source>
        <dbReference type="ARBA" id="ARBA00004123"/>
    </source>
</evidence>
<dbReference type="Gene3D" id="3.30.1490.100">
    <property type="entry name" value="DNA polymerase, Y-family, little finger domain"/>
    <property type="match status" value="1"/>
</dbReference>
<keyword evidence="11" id="KW-0234">DNA repair</keyword>
<keyword evidence="6" id="KW-0548">Nucleotidyltransferase</keyword>
<dbReference type="AlphaFoldDB" id="A0A4U8UNC6"/>
<keyword evidence="7" id="KW-0479">Metal-binding</keyword>
<dbReference type="InterPro" id="IPR036775">
    <property type="entry name" value="DNA_pol_Y-fam_lit_finger_sf"/>
</dbReference>
<evidence type="ECO:0000256" key="11">
    <source>
        <dbReference type="ARBA" id="ARBA00023204"/>
    </source>
</evidence>
<proteinExistence type="inferred from homology"/>
<dbReference type="STRING" id="34508.A0A4U8UNC6"/>
<keyword evidence="5" id="KW-0808">Transferase</keyword>
<evidence type="ECO:0000256" key="13">
    <source>
        <dbReference type="SAM" id="SignalP"/>
    </source>
</evidence>
<gene>
    <name evidence="15" type="ORF">L596_001462</name>
</gene>
<feature type="chain" id="PRO_5020884110" description="DNA repair protein REV1" evidence="13">
    <location>
        <begin position="23"/>
        <end position="270"/>
    </location>
</feature>
<dbReference type="SUPFAM" id="SSF100879">
    <property type="entry name" value="Lesion bypass DNA polymerase (Y-family), little finger domain"/>
    <property type="match status" value="1"/>
</dbReference>
<evidence type="ECO:0000256" key="12">
    <source>
        <dbReference type="ARBA" id="ARBA00023242"/>
    </source>
</evidence>
<evidence type="ECO:0000256" key="9">
    <source>
        <dbReference type="ARBA" id="ARBA00022842"/>
    </source>
</evidence>
<comment type="subcellular location">
    <subcellularLocation>
        <location evidence="1">Nucleus</location>
    </subcellularLocation>
</comment>
<evidence type="ECO:0000256" key="5">
    <source>
        <dbReference type="ARBA" id="ARBA00022679"/>
    </source>
</evidence>
<feature type="signal peptide" evidence="13">
    <location>
        <begin position="1"/>
        <end position="22"/>
    </location>
</feature>
<dbReference type="Proteomes" id="UP000298663">
    <property type="component" value="Chromosome X"/>
</dbReference>
<dbReference type="FunFam" id="3.30.1490.100:FF:000001">
    <property type="entry name" value="DNA repair protein REV1"/>
    <property type="match status" value="1"/>
</dbReference>
<name>A0A4U8UNC6_STECR</name>
<dbReference type="PANTHER" id="PTHR45990">
    <property type="entry name" value="DNA REPAIR PROTEIN REV1"/>
    <property type="match status" value="1"/>
</dbReference>
<evidence type="ECO:0000256" key="8">
    <source>
        <dbReference type="ARBA" id="ARBA00022763"/>
    </source>
</evidence>
<dbReference type="GO" id="GO:0006281">
    <property type="term" value="P:DNA repair"/>
    <property type="evidence" value="ECO:0007669"/>
    <property type="project" value="UniProtKB-KW"/>
</dbReference>
<evidence type="ECO:0000256" key="7">
    <source>
        <dbReference type="ARBA" id="ARBA00022723"/>
    </source>
</evidence>
<keyword evidence="9" id="KW-0460">Magnesium</keyword>
<evidence type="ECO:0000256" key="3">
    <source>
        <dbReference type="ARBA" id="ARBA00020399"/>
    </source>
</evidence>
<keyword evidence="16" id="KW-1185">Reference proteome</keyword>
<dbReference type="GO" id="GO:0003684">
    <property type="term" value="F:damaged DNA binding"/>
    <property type="evidence" value="ECO:0007669"/>
    <property type="project" value="InterPro"/>
</dbReference>
<dbReference type="GO" id="GO:0003887">
    <property type="term" value="F:DNA-directed DNA polymerase activity"/>
    <property type="evidence" value="ECO:0007669"/>
    <property type="project" value="TreeGrafter"/>
</dbReference>
<protein>
    <recommendedName>
        <fullName evidence="3">DNA repair protein REV1</fullName>
    </recommendedName>
</protein>
<dbReference type="OrthoDB" id="427711at2759"/>
<reference evidence="15 16" key="1">
    <citation type="journal article" date="2015" name="Genome Biol.">
        <title>Comparative genomics of Steinernema reveals deeply conserved gene regulatory networks.</title>
        <authorList>
            <person name="Dillman A.R."/>
            <person name="Macchietto M."/>
            <person name="Porter C.F."/>
            <person name="Rogers A."/>
            <person name="Williams B."/>
            <person name="Antoshechkin I."/>
            <person name="Lee M.M."/>
            <person name="Goodwin Z."/>
            <person name="Lu X."/>
            <person name="Lewis E.E."/>
            <person name="Goodrich-Blair H."/>
            <person name="Stock S.P."/>
            <person name="Adams B.J."/>
            <person name="Sternberg P.W."/>
            <person name="Mortazavi A."/>
        </authorList>
    </citation>
    <scope>NUCLEOTIDE SEQUENCE [LARGE SCALE GENOMIC DNA]</scope>
    <source>
        <strain evidence="15 16">ALL</strain>
    </source>
</reference>
<dbReference type="EMBL" id="CM016762">
    <property type="protein sequence ID" value="TMS33765.1"/>
    <property type="molecule type" value="Genomic_DNA"/>
</dbReference>
<comment type="similarity">
    <text evidence="2">Belongs to the DNA polymerase type-Y family.</text>
</comment>
<keyword evidence="12" id="KW-0539">Nucleus</keyword>
<dbReference type="GO" id="GO:0046872">
    <property type="term" value="F:metal ion binding"/>
    <property type="evidence" value="ECO:0007669"/>
    <property type="project" value="UniProtKB-KW"/>
</dbReference>
<evidence type="ECO:0000256" key="2">
    <source>
        <dbReference type="ARBA" id="ARBA00010945"/>
    </source>
</evidence>
<dbReference type="GO" id="GO:0042276">
    <property type="term" value="P:error-prone translesion synthesis"/>
    <property type="evidence" value="ECO:0007669"/>
    <property type="project" value="TreeGrafter"/>
</dbReference>
<dbReference type="GO" id="GO:0017125">
    <property type="term" value="F:deoxycytidyl transferase activity"/>
    <property type="evidence" value="ECO:0007669"/>
    <property type="project" value="TreeGrafter"/>
</dbReference>
<keyword evidence="4" id="KW-0237">DNA synthesis</keyword>
<comment type="caution">
    <text evidence="15">The sequence shown here is derived from an EMBL/GenBank/DDBJ whole genome shotgun (WGS) entry which is preliminary data.</text>
</comment>
<keyword evidence="10" id="KW-0238">DNA-binding</keyword>
<dbReference type="GO" id="GO:0070987">
    <property type="term" value="P:error-free translesion synthesis"/>
    <property type="evidence" value="ECO:0007669"/>
    <property type="project" value="TreeGrafter"/>
</dbReference>
<evidence type="ECO:0000256" key="6">
    <source>
        <dbReference type="ARBA" id="ARBA00022695"/>
    </source>
</evidence>